<proteinExistence type="inferred from homology"/>
<dbReference type="GO" id="GO:0055085">
    <property type="term" value="P:transmembrane transport"/>
    <property type="evidence" value="ECO:0007669"/>
    <property type="project" value="InterPro"/>
</dbReference>
<keyword evidence="11" id="KW-1185">Reference proteome</keyword>
<evidence type="ECO:0000256" key="6">
    <source>
        <dbReference type="ARBA" id="ARBA00023136"/>
    </source>
</evidence>
<accession>A0A7M1SYU3</accession>
<evidence type="ECO:0000256" key="7">
    <source>
        <dbReference type="RuleBase" id="RU363032"/>
    </source>
</evidence>
<feature type="domain" description="ABC transmembrane type-1" evidence="9">
    <location>
        <begin position="103"/>
        <end position="316"/>
    </location>
</feature>
<feature type="transmembrane region" description="Helical" evidence="7">
    <location>
        <begin position="47"/>
        <end position="65"/>
    </location>
</feature>
<dbReference type="InterPro" id="IPR035906">
    <property type="entry name" value="MetI-like_sf"/>
</dbReference>
<protein>
    <submittedName>
        <fullName evidence="10">Sugar ABC transporter permease</fullName>
    </submittedName>
</protein>
<dbReference type="AlphaFoldDB" id="A0A7M1SYU3"/>
<keyword evidence="4 7" id="KW-0812">Transmembrane</keyword>
<keyword evidence="6 7" id="KW-0472">Membrane</keyword>
<feature type="transmembrane region" description="Helical" evidence="7">
    <location>
        <begin position="298"/>
        <end position="319"/>
    </location>
</feature>
<feature type="transmembrane region" description="Helical" evidence="7">
    <location>
        <begin position="244"/>
        <end position="263"/>
    </location>
</feature>
<feature type="compositionally biased region" description="Basic residues" evidence="8">
    <location>
        <begin position="1"/>
        <end position="12"/>
    </location>
</feature>
<comment type="subcellular location">
    <subcellularLocation>
        <location evidence="1 7">Cell membrane</location>
        <topology evidence="1 7">Multi-pass membrane protein</topology>
    </subcellularLocation>
</comment>
<dbReference type="InterPro" id="IPR000515">
    <property type="entry name" value="MetI-like"/>
</dbReference>
<organism evidence="10 11">
    <name type="scientific">Ruania alkalisoli</name>
    <dbReference type="NCBI Taxonomy" id="2779775"/>
    <lineage>
        <taxon>Bacteria</taxon>
        <taxon>Bacillati</taxon>
        <taxon>Actinomycetota</taxon>
        <taxon>Actinomycetes</taxon>
        <taxon>Micrococcales</taxon>
        <taxon>Ruaniaceae</taxon>
        <taxon>Ruania</taxon>
    </lineage>
</organism>
<keyword evidence="3" id="KW-1003">Cell membrane</keyword>
<evidence type="ECO:0000256" key="2">
    <source>
        <dbReference type="ARBA" id="ARBA00022448"/>
    </source>
</evidence>
<dbReference type="EMBL" id="CP063169">
    <property type="protein sequence ID" value="QOR71803.1"/>
    <property type="molecule type" value="Genomic_DNA"/>
</dbReference>
<dbReference type="SUPFAM" id="SSF161098">
    <property type="entry name" value="MetI-like"/>
    <property type="match status" value="1"/>
</dbReference>
<reference evidence="10 11" key="1">
    <citation type="submission" date="2020-10" db="EMBL/GenBank/DDBJ databases">
        <title>Haloactinobacterium sp. RN3S43, a bacterium isolated from saline soil.</title>
        <authorList>
            <person name="Sun J.-Q."/>
        </authorList>
    </citation>
    <scope>NUCLEOTIDE SEQUENCE [LARGE SCALE GENOMIC DNA]</scope>
    <source>
        <strain evidence="10 11">RN3S43</strain>
    </source>
</reference>
<keyword evidence="5 7" id="KW-1133">Transmembrane helix</keyword>
<feature type="transmembrane region" description="Helical" evidence="7">
    <location>
        <begin position="140"/>
        <end position="161"/>
    </location>
</feature>
<evidence type="ECO:0000256" key="3">
    <source>
        <dbReference type="ARBA" id="ARBA00022475"/>
    </source>
</evidence>
<evidence type="ECO:0000256" key="4">
    <source>
        <dbReference type="ARBA" id="ARBA00022692"/>
    </source>
</evidence>
<dbReference type="PANTHER" id="PTHR30193">
    <property type="entry name" value="ABC TRANSPORTER PERMEASE PROTEIN"/>
    <property type="match status" value="1"/>
</dbReference>
<dbReference type="KEGG" id="halt:IM660_05925"/>
<comment type="similarity">
    <text evidence="7">Belongs to the binding-protein-dependent transport system permease family.</text>
</comment>
<dbReference type="GO" id="GO:0005886">
    <property type="term" value="C:plasma membrane"/>
    <property type="evidence" value="ECO:0007669"/>
    <property type="project" value="UniProtKB-SubCell"/>
</dbReference>
<dbReference type="PANTHER" id="PTHR30193:SF41">
    <property type="entry name" value="DIACETYLCHITOBIOSE UPTAKE SYSTEM PERMEASE PROTEIN NGCF"/>
    <property type="match status" value="1"/>
</dbReference>
<dbReference type="Pfam" id="PF00528">
    <property type="entry name" value="BPD_transp_1"/>
    <property type="match status" value="1"/>
</dbReference>
<dbReference type="RefSeq" id="WP_193498457.1">
    <property type="nucleotide sequence ID" value="NZ_CP063169.1"/>
</dbReference>
<dbReference type="InterPro" id="IPR051393">
    <property type="entry name" value="ABC_transporter_permease"/>
</dbReference>
<evidence type="ECO:0000256" key="5">
    <source>
        <dbReference type="ARBA" id="ARBA00022989"/>
    </source>
</evidence>
<feature type="region of interest" description="Disordered" evidence="8">
    <location>
        <begin position="1"/>
        <end position="28"/>
    </location>
</feature>
<keyword evidence="2 7" id="KW-0813">Transport</keyword>
<dbReference type="Proteomes" id="UP000593758">
    <property type="component" value="Chromosome"/>
</dbReference>
<name>A0A7M1SYU3_9MICO</name>
<evidence type="ECO:0000313" key="11">
    <source>
        <dbReference type="Proteomes" id="UP000593758"/>
    </source>
</evidence>
<feature type="transmembrane region" description="Helical" evidence="7">
    <location>
        <begin position="107"/>
        <end position="128"/>
    </location>
</feature>
<feature type="transmembrane region" description="Helical" evidence="7">
    <location>
        <begin position="191"/>
        <end position="213"/>
    </location>
</feature>
<gene>
    <name evidence="10" type="ORF">IM660_05925</name>
</gene>
<evidence type="ECO:0000256" key="1">
    <source>
        <dbReference type="ARBA" id="ARBA00004651"/>
    </source>
</evidence>
<sequence>MIVATQRRHRDKHAPDRRSTKVRTSRTHQRPALAAAQWLRSGRFTTLLFLVPLLVCFGVFSWWPILRALVMTFQRTNLISPPTWVGAENLQRVLADPLLSTAVWNTVQYVGLSVLIGFPVPILMAVVIGELRRSRALASALVYLPVIIPPVVAVLLWKLFYAPGESGLFNTIAAWVGAGPFAWLNDAAMVIPAIVVQLTWANFGTATVIYLAALMSINTELYEAAEVDGAHPLRRLWHVTLPQMRPVMLIMLLLQLIGVFQLFTEPYIMTGGGPANRSVTILMLVYRYAFVQGDYGKATALSLLLAIALGLLSALYLGATRRWSTT</sequence>
<dbReference type="CDD" id="cd06261">
    <property type="entry name" value="TM_PBP2"/>
    <property type="match status" value="1"/>
</dbReference>
<dbReference type="Gene3D" id="1.10.3720.10">
    <property type="entry name" value="MetI-like"/>
    <property type="match status" value="1"/>
</dbReference>
<evidence type="ECO:0000259" key="9">
    <source>
        <dbReference type="PROSITE" id="PS50928"/>
    </source>
</evidence>
<evidence type="ECO:0000313" key="10">
    <source>
        <dbReference type="EMBL" id="QOR71803.1"/>
    </source>
</evidence>
<evidence type="ECO:0000256" key="8">
    <source>
        <dbReference type="SAM" id="MobiDB-lite"/>
    </source>
</evidence>
<dbReference type="PROSITE" id="PS50928">
    <property type="entry name" value="ABC_TM1"/>
    <property type="match status" value="1"/>
</dbReference>